<comment type="caution">
    <text evidence="1">The sequence shown here is derived from an EMBL/GenBank/DDBJ whole genome shotgun (WGS) entry which is preliminary data.</text>
</comment>
<gene>
    <name evidence="1" type="ORF">LEP1GSC105_0671</name>
</gene>
<dbReference type="AlphaFoldDB" id="A0A0E2DCU4"/>
<proteinExistence type="predicted"/>
<protein>
    <submittedName>
        <fullName evidence="1">Uncharacterized protein</fullName>
    </submittedName>
</protein>
<dbReference type="Proteomes" id="UP000001340">
    <property type="component" value="Unassembled WGS sequence"/>
</dbReference>
<dbReference type="EMBL" id="AHNR02000001">
    <property type="protein sequence ID" value="EKR57296.1"/>
    <property type="molecule type" value="Genomic_DNA"/>
</dbReference>
<evidence type="ECO:0000313" key="1">
    <source>
        <dbReference type="EMBL" id="EKR57296.1"/>
    </source>
</evidence>
<accession>A0A0E2DCU4</accession>
<reference evidence="1 2" key="1">
    <citation type="submission" date="2012-10" db="EMBL/GenBank/DDBJ databases">
        <authorList>
            <person name="Harkins D.M."/>
            <person name="Durkin A.S."/>
            <person name="Brinkac L.M."/>
            <person name="Haft D.H."/>
            <person name="Selengut J.D."/>
            <person name="Sanka R."/>
            <person name="DePew J."/>
            <person name="Purushe J."/>
            <person name="Chanthongthip A."/>
            <person name="Lattana O."/>
            <person name="Phetsouvanh R."/>
            <person name="Newton P.N."/>
            <person name="Vinetz J.M."/>
            <person name="Sutton G.G."/>
            <person name="Nierman W.C."/>
            <person name="Fouts D.E."/>
        </authorList>
    </citation>
    <scope>NUCLEOTIDE SEQUENCE [LARGE SCALE GENOMIC DNA]</scope>
    <source>
        <strain evidence="1 2">UI 12758</strain>
    </source>
</reference>
<evidence type="ECO:0000313" key="2">
    <source>
        <dbReference type="Proteomes" id="UP000001340"/>
    </source>
</evidence>
<organism evidence="1 2">
    <name type="scientific">Leptospira interrogans str. UI 12758</name>
    <dbReference type="NCBI Taxonomy" id="1049938"/>
    <lineage>
        <taxon>Bacteria</taxon>
        <taxon>Pseudomonadati</taxon>
        <taxon>Spirochaetota</taxon>
        <taxon>Spirochaetia</taxon>
        <taxon>Leptospirales</taxon>
        <taxon>Leptospiraceae</taxon>
        <taxon>Leptospira</taxon>
    </lineage>
</organism>
<sequence>MKNPFSILFLFYVTQSVGTTTNLDFTVKSSNVETTTFKDFAVKFLKVRNFLELVSKNKCRNSTF</sequence>
<dbReference type="AntiFam" id="ANF00051">
    <property type="entry name" value="Translation of DNA tandem repeat"/>
</dbReference>
<name>A0A0E2DCU4_LEPIR</name>